<evidence type="ECO:0000259" key="1">
    <source>
        <dbReference type="Pfam" id="PF16177"/>
    </source>
</evidence>
<organism evidence="2 3">
    <name type="scientific">Serratia grimesii</name>
    <dbReference type="NCBI Taxonomy" id="82995"/>
    <lineage>
        <taxon>Bacteria</taxon>
        <taxon>Pseudomonadati</taxon>
        <taxon>Pseudomonadota</taxon>
        <taxon>Gammaproteobacteria</taxon>
        <taxon>Enterobacterales</taxon>
        <taxon>Yersiniaceae</taxon>
        <taxon>Serratia</taxon>
    </lineage>
</organism>
<evidence type="ECO:0000313" key="3">
    <source>
        <dbReference type="Proteomes" id="UP000028721"/>
    </source>
</evidence>
<dbReference type="Pfam" id="PF16177">
    <property type="entry name" value="ACAS_N"/>
    <property type="match status" value="1"/>
</dbReference>
<proteinExistence type="predicted"/>
<dbReference type="InterPro" id="IPR032387">
    <property type="entry name" value="ACAS_N"/>
</dbReference>
<protein>
    <submittedName>
        <fullName evidence="2">Acetyl-CoA synthetase</fullName>
    </submittedName>
</protein>
<dbReference type="Gene3D" id="3.40.50.12780">
    <property type="entry name" value="N-terminal domain of ligase-like"/>
    <property type="match status" value="1"/>
</dbReference>
<evidence type="ECO:0000313" key="2">
    <source>
        <dbReference type="EMBL" id="KFB86284.1"/>
    </source>
</evidence>
<feature type="domain" description="Acetyl-coenzyme A synthetase N-terminal" evidence="1">
    <location>
        <begin position="24"/>
        <end position="81"/>
    </location>
</feature>
<name>A0ABR4U2M6_9GAMM</name>
<dbReference type="PANTHER" id="PTHR24095">
    <property type="entry name" value="ACETYL-COENZYME A SYNTHETASE"/>
    <property type="match status" value="1"/>
</dbReference>
<gene>
    <name evidence="2" type="ORF">CR62_22840</name>
</gene>
<comment type="caution">
    <text evidence="2">The sequence shown here is derived from an EMBL/GenBank/DDBJ whole genome shotgun (WGS) entry which is preliminary data.</text>
</comment>
<accession>A0ABR4U2M6</accession>
<dbReference type="EMBL" id="JGVP01000076">
    <property type="protein sequence ID" value="KFB86284.1"/>
    <property type="molecule type" value="Genomic_DNA"/>
</dbReference>
<dbReference type="PANTHER" id="PTHR24095:SF243">
    <property type="entry name" value="ACETYL-COENZYME A SYNTHETASE"/>
    <property type="match status" value="1"/>
</dbReference>
<sequence length="108" mass="12569">MSQVHKHAIPSAIAEHALINPTQYQQYYQQSVQDPEAFWGEQGKILDWMKPYSRVKNTLFDPGHISIRWFEDGTLNLAANCLDRHLAERGDQTAIIWEGRRLPPRNKK</sequence>
<dbReference type="SUPFAM" id="SSF56801">
    <property type="entry name" value="Acetyl-CoA synthetase-like"/>
    <property type="match status" value="1"/>
</dbReference>
<dbReference type="Proteomes" id="UP000028721">
    <property type="component" value="Unassembled WGS sequence"/>
</dbReference>
<dbReference type="InterPro" id="IPR042099">
    <property type="entry name" value="ANL_N_sf"/>
</dbReference>
<keyword evidence="3" id="KW-1185">Reference proteome</keyword>
<reference evidence="2 3" key="1">
    <citation type="submission" date="2014-03" db="EMBL/GenBank/DDBJ databases">
        <title>Draft genome sequence of the Serratia grimesii strain a2.</title>
        <authorList>
            <person name="Toymentseva A."/>
            <person name="Kazakov S."/>
            <person name="Giliazeva A."/>
            <person name="Ismagilova R."/>
            <person name="Shah R."/>
            <person name="Sharipova M."/>
            <person name="Khaitlina S."/>
            <person name="Mardanova A."/>
        </authorList>
    </citation>
    <scope>NUCLEOTIDE SEQUENCE [LARGE SCALE GENOMIC DNA]</scope>
    <source>
        <strain evidence="2 3">A2</strain>
    </source>
</reference>